<gene>
    <name evidence="1" type="ORF">GYA55_06935</name>
</gene>
<dbReference type="Gene3D" id="2.40.160.50">
    <property type="entry name" value="membrane protein fhac: a member of the omp85/tpsb transporter family"/>
    <property type="match status" value="1"/>
</dbReference>
<evidence type="ECO:0000313" key="1">
    <source>
        <dbReference type="EMBL" id="NMC62890.1"/>
    </source>
</evidence>
<evidence type="ECO:0000313" key="2">
    <source>
        <dbReference type="Proteomes" id="UP000524246"/>
    </source>
</evidence>
<dbReference type="EMBL" id="JAAZON010000303">
    <property type="protein sequence ID" value="NMC62890.1"/>
    <property type="molecule type" value="Genomic_DNA"/>
</dbReference>
<protein>
    <recommendedName>
        <fullName evidence="3">Bacterial surface antigen (D15) domain-containing protein</fullName>
    </recommendedName>
</protein>
<comment type="caution">
    <text evidence="1">The sequence shown here is derived from an EMBL/GenBank/DDBJ whole genome shotgun (WGS) entry which is preliminary data.</text>
</comment>
<name>A0A7X9IJQ5_9DELT</name>
<reference evidence="1 2" key="1">
    <citation type="journal article" date="2020" name="Biotechnol. Biofuels">
        <title>New insights from the biogas microbiome by comprehensive genome-resolved metagenomics of nearly 1600 species originating from multiple anaerobic digesters.</title>
        <authorList>
            <person name="Campanaro S."/>
            <person name="Treu L."/>
            <person name="Rodriguez-R L.M."/>
            <person name="Kovalovszki A."/>
            <person name="Ziels R.M."/>
            <person name="Maus I."/>
            <person name="Zhu X."/>
            <person name="Kougias P.G."/>
            <person name="Basile A."/>
            <person name="Luo G."/>
            <person name="Schluter A."/>
            <person name="Konstantinidis K.T."/>
            <person name="Angelidaki I."/>
        </authorList>
    </citation>
    <scope>NUCLEOTIDE SEQUENCE [LARGE SCALE GENOMIC DNA]</scope>
    <source>
        <strain evidence="1">AS27yjCOA_65</strain>
    </source>
</reference>
<evidence type="ECO:0008006" key="3">
    <source>
        <dbReference type="Google" id="ProtNLM"/>
    </source>
</evidence>
<dbReference type="Proteomes" id="UP000524246">
    <property type="component" value="Unassembled WGS sequence"/>
</dbReference>
<feature type="non-terminal residue" evidence="1">
    <location>
        <position position="1"/>
    </location>
</feature>
<organism evidence="1 2">
    <name type="scientific">SAR324 cluster bacterium</name>
    <dbReference type="NCBI Taxonomy" id="2024889"/>
    <lineage>
        <taxon>Bacteria</taxon>
        <taxon>Deltaproteobacteria</taxon>
        <taxon>SAR324 cluster</taxon>
    </lineage>
</organism>
<accession>A0A7X9IJQ5</accession>
<sequence length="100" mass="10480">VSLGAVVFADAGSTSYSSLGNMISDELYSDFGVGLRLAFPRSSGGQVIRMDIAFPTRDGPDGSRALEFRVLFAAGQIFSSHLSSEVLGSQAANAEVGFDR</sequence>
<dbReference type="AlphaFoldDB" id="A0A7X9IJQ5"/>
<proteinExistence type="predicted"/>